<accession>A0A0P0WRT0</accession>
<evidence type="ECO:0000313" key="3">
    <source>
        <dbReference type="Proteomes" id="UP000059680"/>
    </source>
</evidence>
<dbReference type="Proteomes" id="UP000059680">
    <property type="component" value="Chromosome 6"/>
</dbReference>
<keyword evidence="3" id="KW-1185">Reference proteome</keyword>
<dbReference type="EMBL" id="AP014962">
    <property type="protein sequence ID" value="BAS95695.1"/>
    <property type="molecule type" value="Genomic_DNA"/>
</dbReference>
<proteinExistence type="predicted"/>
<feature type="region of interest" description="Disordered" evidence="1">
    <location>
        <begin position="100"/>
        <end position="127"/>
    </location>
</feature>
<organism evidence="2 3">
    <name type="scientific">Oryza sativa subsp. japonica</name>
    <name type="common">Rice</name>
    <dbReference type="NCBI Taxonomy" id="39947"/>
    <lineage>
        <taxon>Eukaryota</taxon>
        <taxon>Viridiplantae</taxon>
        <taxon>Streptophyta</taxon>
        <taxon>Embryophyta</taxon>
        <taxon>Tracheophyta</taxon>
        <taxon>Spermatophyta</taxon>
        <taxon>Magnoliopsida</taxon>
        <taxon>Liliopsida</taxon>
        <taxon>Poales</taxon>
        <taxon>Poaceae</taxon>
        <taxon>BOP clade</taxon>
        <taxon>Oryzoideae</taxon>
        <taxon>Oryzeae</taxon>
        <taxon>Oryzinae</taxon>
        <taxon>Oryza</taxon>
        <taxon>Oryza sativa</taxon>
    </lineage>
</organism>
<dbReference type="InParanoid" id="A0A0P0WRT0"/>
<name>A0A0P0WRT0_ORYSJ</name>
<sequence>MRDPRIIETNILPYLSPHIFDLCGSKCGGGAQTIEDKEMMSAMLDGDGGGTPLHITPRTGRGDDQWIVPPRPRTRRVGTTASWVLSAMRDLKVKTYAIARSSSSDTEQATKEEGIGMYLPMAESQRR</sequence>
<feature type="region of interest" description="Disordered" evidence="1">
    <location>
        <begin position="43"/>
        <end position="73"/>
    </location>
</feature>
<reference evidence="2 3" key="2">
    <citation type="journal article" date="2013" name="Plant Cell Physiol.">
        <title>Rice Annotation Project Database (RAP-DB): an integrative and interactive database for rice genomics.</title>
        <authorList>
            <person name="Sakai H."/>
            <person name="Lee S.S."/>
            <person name="Tanaka T."/>
            <person name="Numa H."/>
            <person name="Kim J."/>
            <person name="Kawahara Y."/>
            <person name="Wakimoto H."/>
            <person name="Yang C.C."/>
            <person name="Iwamoto M."/>
            <person name="Abe T."/>
            <person name="Yamada Y."/>
            <person name="Muto A."/>
            <person name="Inokuchi H."/>
            <person name="Ikemura T."/>
            <person name="Matsumoto T."/>
            <person name="Sasaki T."/>
            <person name="Itoh T."/>
        </authorList>
    </citation>
    <scope>NUCLEOTIDE SEQUENCE [LARGE SCALE GENOMIC DNA]</scope>
    <source>
        <strain evidence="3">cv. Nipponbare</strain>
    </source>
</reference>
<evidence type="ECO:0000313" key="2">
    <source>
        <dbReference type="EMBL" id="BAS95695.1"/>
    </source>
</evidence>
<evidence type="ECO:0000256" key="1">
    <source>
        <dbReference type="SAM" id="MobiDB-lite"/>
    </source>
</evidence>
<gene>
    <name evidence="2" type="ordered locus">Os06g0100850</name>
    <name evidence="2" type="ORF">OSNPB_060100850</name>
</gene>
<reference evidence="3" key="1">
    <citation type="journal article" date="2005" name="Nature">
        <title>The map-based sequence of the rice genome.</title>
        <authorList>
            <consortium name="International rice genome sequencing project (IRGSP)"/>
            <person name="Matsumoto T."/>
            <person name="Wu J."/>
            <person name="Kanamori H."/>
            <person name="Katayose Y."/>
            <person name="Fujisawa M."/>
            <person name="Namiki N."/>
            <person name="Mizuno H."/>
            <person name="Yamamoto K."/>
            <person name="Antonio B.A."/>
            <person name="Baba T."/>
            <person name="Sakata K."/>
            <person name="Nagamura Y."/>
            <person name="Aoki H."/>
            <person name="Arikawa K."/>
            <person name="Arita K."/>
            <person name="Bito T."/>
            <person name="Chiden Y."/>
            <person name="Fujitsuka N."/>
            <person name="Fukunaka R."/>
            <person name="Hamada M."/>
            <person name="Harada C."/>
            <person name="Hayashi A."/>
            <person name="Hijishita S."/>
            <person name="Honda M."/>
            <person name="Hosokawa S."/>
            <person name="Ichikawa Y."/>
            <person name="Idonuma A."/>
            <person name="Iijima M."/>
            <person name="Ikeda M."/>
            <person name="Ikeno M."/>
            <person name="Ito K."/>
            <person name="Ito S."/>
            <person name="Ito T."/>
            <person name="Ito Y."/>
            <person name="Ito Y."/>
            <person name="Iwabuchi A."/>
            <person name="Kamiya K."/>
            <person name="Karasawa W."/>
            <person name="Kurita K."/>
            <person name="Katagiri S."/>
            <person name="Kikuta A."/>
            <person name="Kobayashi H."/>
            <person name="Kobayashi N."/>
            <person name="Machita K."/>
            <person name="Maehara T."/>
            <person name="Masukawa M."/>
            <person name="Mizubayashi T."/>
            <person name="Mukai Y."/>
            <person name="Nagasaki H."/>
            <person name="Nagata Y."/>
            <person name="Naito S."/>
            <person name="Nakashima M."/>
            <person name="Nakama Y."/>
            <person name="Nakamichi Y."/>
            <person name="Nakamura M."/>
            <person name="Meguro A."/>
            <person name="Negishi M."/>
            <person name="Ohta I."/>
            <person name="Ohta T."/>
            <person name="Okamoto M."/>
            <person name="Ono N."/>
            <person name="Saji S."/>
            <person name="Sakaguchi M."/>
            <person name="Sakai K."/>
            <person name="Shibata M."/>
            <person name="Shimokawa T."/>
            <person name="Song J."/>
            <person name="Takazaki Y."/>
            <person name="Terasawa K."/>
            <person name="Tsugane M."/>
            <person name="Tsuji K."/>
            <person name="Ueda S."/>
            <person name="Waki K."/>
            <person name="Yamagata H."/>
            <person name="Yamamoto M."/>
            <person name="Yamamoto S."/>
            <person name="Yamane H."/>
            <person name="Yoshiki S."/>
            <person name="Yoshihara R."/>
            <person name="Yukawa K."/>
            <person name="Zhong H."/>
            <person name="Yano M."/>
            <person name="Yuan Q."/>
            <person name="Ouyang S."/>
            <person name="Liu J."/>
            <person name="Jones K.M."/>
            <person name="Gansberger K."/>
            <person name="Moffat K."/>
            <person name="Hill J."/>
            <person name="Bera J."/>
            <person name="Fadrosh D."/>
            <person name="Jin S."/>
            <person name="Johri S."/>
            <person name="Kim M."/>
            <person name="Overton L."/>
            <person name="Reardon M."/>
            <person name="Tsitrin T."/>
            <person name="Vuong H."/>
            <person name="Weaver B."/>
            <person name="Ciecko A."/>
            <person name="Tallon L."/>
            <person name="Jackson J."/>
            <person name="Pai G."/>
            <person name="Aken S.V."/>
            <person name="Utterback T."/>
            <person name="Reidmuller S."/>
            <person name="Feldblyum T."/>
            <person name="Hsiao J."/>
            <person name="Zismann V."/>
            <person name="Iobst S."/>
            <person name="de Vazeille A.R."/>
            <person name="Buell C.R."/>
            <person name="Ying K."/>
            <person name="Li Y."/>
            <person name="Lu T."/>
            <person name="Huang Y."/>
            <person name="Zhao Q."/>
            <person name="Feng Q."/>
            <person name="Zhang L."/>
            <person name="Zhu J."/>
            <person name="Weng Q."/>
            <person name="Mu J."/>
            <person name="Lu Y."/>
            <person name="Fan D."/>
            <person name="Liu Y."/>
            <person name="Guan J."/>
            <person name="Zhang Y."/>
            <person name="Yu S."/>
            <person name="Liu X."/>
            <person name="Zhang Y."/>
            <person name="Hong G."/>
            <person name="Han B."/>
            <person name="Choisne N."/>
            <person name="Demange N."/>
            <person name="Orjeda G."/>
            <person name="Samain S."/>
            <person name="Cattolico L."/>
            <person name="Pelletier E."/>
            <person name="Couloux A."/>
            <person name="Segurens B."/>
            <person name="Wincker P."/>
            <person name="D'Hont A."/>
            <person name="Scarpelli C."/>
            <person name="Weissenbach J."/>
            <person name="Salanoubat M."/>
            <person name="Quetier F."/>
            <person name="Yu Y."/>
            <person name="Kim H.R."/>
            <person name="Rambo T."/>
            <person name="Currie J."/>
            <person name="Collura K."/>
            <person name="Luo M."/>
            <person name="Yang T."/>
            <person name="Ammiraju J.S.S."/>
            <person name="Engler F."/>
            <person name="Soderlund C."/>
            <person name="Wing R.A."/>
            <person name="Palmer L.E."/>
            <person name="de la Bastide M."/>
            <person name="Spiegel L."/>
            <person name="Nascimento L."/>
            <person name="Zutavern T."/>
            <person name="O'Shaughnessy A."/>
            <person name="Dike S."/>
            <person name="Dedhia N."/>
            <person name="Preston R."/>
            <person name="Balija V."/>
            <person name="McCombie W.R."/>
            <person name="Chow T."/>
            <person name="Chen H."/>
            <person name="Chung M."/>
            <person name="Chen C."/>
            <person name="Shaw J."/>
            <person name="Wu H."/>
            <person name="Hsiao K."/>
            <person name="Chao Y."/>
            <person name="Chu M."/>
            <person name="Cheng C."/>
            <person name="Hour A."/>
            <person name="Lee P."/>
            <person name="Lin S."/>
            <person name="Lin Y."/>
            <person name="Liou J."/>
            <person name="Liu S."/>
            <person name="Hsing Y."/>
            <person name="Raghuvanshi S."/>
            <person name="Mohanty A."/>
            <person name="Bharti A.K."/>
            <person name="Gaur A."/>
            <person name="Gupta V."/>
            <person name="Kumar D."/>
            <person name="Ravi V."/>
            <person name="Vij S."/>
            <person name="Kapur A."/>
            <person name="Khurana P."/>
            <person name="Khurana P."/>
            <person name="Khurana J.P."/>
            <person name="Tyagi A.K."/>
            <person name="Gaikwad K."/>
            <person name="Singh A."/>
            <person name="Dalal V."/>
            <person name="Srivastava S."/>
            <person name="Dixit A."/>
            <person name="Pal A.K."/>
            <person name="Ghazi I.A."/>
            <person name="Yadav M."/>
            <person name="Pandit A."/>
            <person name="Bhargava A."/>
            <person name="Sureshbabu K."/>
            <person name="Batra K."/>
            <person name="Sharma T.R."/>
            <person name="Mohapatra T."/>
            <person name="Singh N.K."/>
            <person name="Messing J."/>
            <person name="Nelson A.B."/>
            <person name="Fuks G."/>
            <person name="Kavchok S."/>
            <person name="Keizer G."/>
            <person name="Linton E."/>
            <person name="Llaca V."/>
            <person name="Song R."/>
            <person name="Tanyolac B."/>
            <person name="Young S."/>
            <person name="Ho-Il K."/>
            <person name="Hahn J.H."/>
            <person name="Sangsakoo G."/>
            <person name="Vanavichit A."/>
            <person name="de Mattos Luiz.A.T."/>
            <person name="Zimmer P.D."/>
            <person name="Malone G."/>
            <person name="Dellagostin O."/>
            <person name="de Oliveira A.C."/>
            <person name="Bevan M."/>
            <person name="Bancroft I."/>
            <person name="Minx P."/>
            <person name="Cordum H."/>
            <person name="Wilson R."/>
            <person name="Cheng Z."/>
            <person name="Jin W."/>
            <person name="Jiang J."/>
            <person name="Leong S.A."/>
            <person name="Iwama H."/>
            <person name="Gojobori T."/>
            <person name="Itoh T."/>
            <person name="Niimura Y."/>
            <person name="Fujii Y."/>
            <person name="Habara T."/>
            <person name="Sakai H."/>
            <person name="Sato Y."/>
            <person name="Wilson G."/>
            <person name="Kumar K."/>
            <person name="McCouch S."/>
            <person name="Juretic N."/>
            <person name="Hoen D."/>
            <person name="Wright S."/>
            <person name="Bruskiewich R."/>
            <person name="Bureau T."/>
            <person name="Miyao A."/>
            <person name="Hirochika H."/>
            <person name="Nishikawa T."/>
            <person name="Kadowaki K."/>
            <person name="Sugiura M."/>
            <person name="Burr B."/>
            <person name="Sasaki T."/>
        </authorList>
    </citation>
    <scope>NUCLEOTIDE SEQUENCE [LARGE SCALE GENOMIC DNA]</scope>
    <source>
        <strain evidence="3">cv. Nipponbare</strain>
    </source>
</reference>
<dbReference type="AlphaFoldDB" id="A0A0P0WRT0"/>
<reference evidence="2 3" key="3">
    <citation type="journal article" date="2013" name="Rice">
        <title>Improvement of the Oryza sativa Nipponbare reference genome using next generation sequence and optical map data.</title>
        <authorList>
            <person name="Kawahara Y."/>
            <person name="de la Bastide M."/>
            <person name="Hamilton J.P."/>
            <person name="Kanamori H."/>
            <person name="McCombie W.R."/>
            <person name="Ouyang S."/>
            <person name="Schwartz D.C."/>
            <person name="Tanaka T."/>
            <person name="Wu J."/>
            <person name="Zhou S."/>
            <person name="Childs K.L."/>
            <person name="Davidson R.M."/>
            <person name="Lin H."/>
            <person name="Quesada-Ocampo L."/>
            <person name="Vaillancourt B."/>
            <person name="Sakai H."/>
            <person name="Lee S.S."/>
            <person name="Kim J."/>
            <person name="Numa H."/>
            <person name="Itoh T."/>
            <person name="Buell C.R."/>
            <person name="Matsumoto T."/>
        </authorList>
    </citation>
    <scope>NUCLEOTIDE SEQUENCE [LARGE SCALE GENOMIC DNA]</scope>
    <source>
        <strain evidence="3">cv. Nipponbare</strain>
    </source>
</reference>
<protein>
    <submittedName>
        <fullName evidence="2">Os06g0100850 protein</fullName>
    </submittedName>
</protein>
<dbReference type="PaxDb" id="39947-A0A0P0WRT0"/>